<protein>
    <submittedName>
        <fullName evidence="4">OmpA family protein</fullName>
    </submittedName>
</protein>
<dbReference type="SUPFAM" id="SSF103088">
    <property type="entry name" value="OmpA-like"/>
    <property type="match status" value="1"/>
</dbReference>
<keyword evidence="2" id="KW-0812">Transmembrane</keyword>
<keyword evidence="5" id="KW-1185">Reference proteome</keyword>
<dbReference type="InterPro" id="IPR050330">
    <property type="entry name" value="Bact_OuterMem_StrucFunc"/>
</dbReference>
<dbReference type="CDD" id="cd07185">
    <property type="entry name" value="OmpA_C-like"/>
    <property type="match status" value="1"/>
</dbReference>
<sequence length="326" mass="36979">MKNFVIAFCVFLVWSFFGLWLYYWLQDENNQLQSKNIERVKNDTPALDTLSISEATENIQNRQPNLNNTTNAVKDSGVLNKTLNAYTPDGDILFSYAQTIEIAKNIVDVSIPQATKDFKYKLNNYFVEHPNTELHITSQYSAEENTISPNIGIQRGNKLKNILVETGIPATNIVVKPHITPIDFKIDGTYSRAFSFLFQPLNLERLEAIKNNIPETKIIYPRFSTSGVLQSPELETLLAEVKVALDNNPDVTVEVIGHTDNVGNANDNYHRGLEFARQVRWYLVAKGPINRNRIRASSLGESEAIASNNTEKGRNLNQRIEIRFTD</sequence>
<dbReference type="PANTHER" id="PTHR30329:SF21">
    <property type="entry name" value="LIPOPROTEIN YIAD-RELATED"/>
    <property type="match status" value="1"/>
</dbReference>
<dbReference type="RefSeq" id="WP_164678473.1">
    <property type="nucleotide sequence ID" value="NZ_CP049057.1"/>
</dbReference>
<keyword evidence="2" id="KW-1133">Transmembrane helix</keyword>
<gene>
    <name evidence="4" type="ORF">G5B37_02480</name>
</gene>
<evidence type="ECO:0000313" key="4">
    <source>
        <dbReference type="EMBL" id="QIE58467.1"/>
    </source>
</evidence>
<feature type="domain" description="OmpA-like" evidence="3">
    <location>
        <begin position="208"/>
        <end position="326"/>
    </location>
</feature>
<organism evidence="4 5">
    <name type="scientific">Rasiella rasia</name>
    <dbReference type="NCBI Taxonomy" id="2744027"/>
    <lineage>
        <taxon>Bacteria</taxon>
        <taxon>Pseudomonadati</taxon>
        <taxon>Bacteroidota</taxon>
        <taxon>Flavobacteriia</taxon>
        <taxon>Flavobacteriales</taxon>
        <taxon>Flavobacteriaceae</taxon>
        <taxon>Rasiella</taxon>
    </lineage>
</organism>
<dbReference type="AlphaFoldDB" id="A0A6G6GIW8"/>
<reference evidence="4 5" key="1">
    <citation type="submission" date="2020-02" db="EMBL/GenBank/DDBJ databases">
        <title>Complete genome sequence of Flavobacteriaceae bacterium.</title>
        <authorList>
            <person name="Kim S.-J."/>
            <person name="Kim Y.-S."/>
            <person name="Kim K.-H."/>
        </authorList>
    </citation>
    <scope>NUCLEOTIDE SEQUENCE [LARGE SCALE GENOMIC DNA]</scope>
    <source>
        <strain evidence="4 5">RR4-40</strain>
    </source>
</reference>
<feature type="transmembrane region" description="Helical" evidence="2">
    <location>
        <begin position="5"/>
        <end position="25"/>
    </location>
</feature>
<evidence type="ECO:0000313" key="5">
    <source>
        <dbReference type="Proteomes" id="UP000505306"/>
    </source>
</evidence>
<evidence type="ECO:0000259" key="3">
    <source>
        <dbReference type="PROSITE" id="PS51123"/>
    </source>
</evidence>
<dbReference type="EMBL" id="CP049057">
    <property type="protein sequence ID" value="QIE58467.1"/>
    <property type="molecule type" value="Genomic_DNA"/>
</dbReference>
<dbReference type="GO" id="GO:0016020">
    <property type="term" value="C:membrane"/>
    <property type="evidence" value="ECO:0007669"/>
    <property type="project" value="UniProtKB-UniRule"/>
</dbReference>
<accession>A0A6G6GIW8</accession>
<proteinExistence type="predicted"/>
<dbReference type="PROSITE" id="PS51123">
    <property type="entry name" value="OMPA_2"/>
    <property type="match status" value="1"/>
</dbReference>
<name>A0A6G6GIW8_9FLAO</name>
<dbReference type="Pfam" id="PF00691">
    <property type="entry name" value="OmpA"/>
    <property type="match status" value="1"/>
</dbReference>
<dbReference type="InterPro" id="IPR036737">
    <property type="entry name" value="OmpA-like_sf"/>
</dbReference>
<dbReference type="Proteomes" id="UP000505306">
    <property type="component" value="Chromosome"/>
</dbReference>
<keyword evidence="1 2" id="KW-0472">Membrane</keyword>
<dbReference type="InterPro" id="IPR006665">
    <property type="entry name" value="OmpA-like"/>
</dbReference>
<dbReference type="KEGG" id="mgel:G5B37_02480"/>
<dbReference type="PANTHER" id="PTHR30329">
    <property type="entry name" value="STATOR ELEMENT OF FLAGELLAR MOTOR COMPLEX"/>
    <property type="match status" value="1"/>
</dbReference>
<evidence type="ECO:0000256" key="1">
    <source>
        <dbReference type="PROSITE-ProRule" id="PRU00473"/>
    </source>
</evidence>
<evidence type="ECO:0000256" key="2">
    <source>
        <dbReference type="SAM" id="Phobius"/>
    </source>
</evidence>
<dbReference type="Gene3D" id="3.30.1330.60">
    <property type="entry name" value="OmpA-like domain"/>
    <property type="match status" value="1"/>
</dbReference>